<dbReference type="Gene3D" id="2.60.40.10">
    <property type="entry name" value="Immunoglobulins"/>
    <property type="match status" value="1"/>
</dbReference>
<dbReference type="RefSeq" id="XP_009043773.1">
    <property type="nucleotide sequence ID" value="XM_009045525.1"/>
</dbReference>
<keyword evidence="3" id="KW-1185">Reference proteome</keyword>
<organism evidence="2 3">
    <name type="scientific">Lottia gigantea</name>
    <name type="common">Giant owl limpet</name>
    <dbReference type="NCBI Taxonomy" id="225164"/>
    <lineage>
        <taxon>Eukaryota</taxon>
        <taxon>Metazoa</taxon>
        <taxon>Spiralia</taxon>
        <taxon>Lophotrochozoa</taxon>
        <taxon>Mollusca</taxon>
        <taxon>Gastropoda</taxon>
        <taxon>Patellogastropoda</taxon>
        <taxon>Lottioidea</taxon>
        <taxon>Lottiidae</taxon>
        <taxon>Lottia</taxon>
    </lineage>
</organism>
<dbReference type="AlphaFoldDB" id="V4B445"/>
<protein>
    <recommendedName>
        <fullName evidence="1">Ig-like domain-containing protein</fullName>
    </recommendedName>
</protein>
<name>V4B445_LOTGI</name>
<proteinExistence type="predicted"/>
<evidence type="ECO:0000313" key="3">
    <source>
        <dbReference type="Proteomes" id="UP000030746"/>
    </source>
</evidence>
<dbReference type="InterPro" id="IPR013783">
    <property type="entry name" value="Ig-like_fold"/>
</dbReference>
<sequence>LQVTWRKLPEISPLTIGTDTWTDDSRIHVEHVAKDNEWNLIIDDVTRSDSGEYECQVST</sequence>
<dbReference type="PROSITE" id="PS50835">
    <property type="entry name" value="IG_LIKE"/>
    <property type="match status" value="1"/>
</dbReference>
<gene>
    <name evidence="2" type="ORF">LOTGIDRAFT_100633</name>
</gene>
<dbReference type="OrthoDB" id="6046832at2759"/>
<feature type="non-terminal residue" evidence="2">
    <location>
        <position position="59"/>
    </location>
</feature>
<dbReference type="CTD" id="20229521"/>
<reference evidence="2 3" key="1">
    <citation type="journal article" date="2013" name="Nature">
        <title>Insights into bilaterian evolution from three spiralian genomes.</title>
        <authorList>
            <person name="Simakov O."/>
            <person name="Marletaz F."/>
            <person name="Cho S.J."/>
            <person name="Edsinger-Gonzales E."/>
            <person name="Havlak P."/>
            <person name="Hellsten U."/>
            <person name="Kuo D.H."/>
            <person name="Larsson T."/>
            <person name="Lv J."/>
            <person name="Arendt D."/>
            <person name="Savage R."/>
            <person name="Osoegawa K."/>
            <person name="de Jong P."/>
            <person name="Grimwood J."/>
            <person name="Chapman J.A."/>
            <person name="Shapiro H."/>
            <person name="Aerts A."/>
            <person name="Otillar R.P."/>
            <person name="Terry A.Y."/>
            <person name="Boore J.L."/>
            <person name="Grigoriev I.V."/>
            <person name="Lindberg D.R."/>
            <person name="Seaver E.C."/>
            <person name="Weisblat D.A."/>
            <person name="Putnam N.H."/>
            <person name="Rokhsar D.S."/>
        </authorList>
    </citation>
    <scope>NUCLEOTIDE SEQUENCE [LARGE SCALE GENOMIC DNA]</scope>
</reference>
<dbReference type="InterPro" id="IPR037448">
    <property type="entry name" value="Zig-8"/>
</dbReference>
<dbReference type="Proteomes" id="UP000030746">
    <property type="component" value="Unassembled WGS sequence"/>
</dbReference>
<dbReference type="GeneID" id="20229521"/>
<dbReference type="EMBL" id="KB199650">
    <property type="protein sequence ID" value="ESP05228.1"/>
    <property type="molecule type" value="Genomic_DNA"/>
</dbReference>
<dbReference type="Pfam" id="PF07679">
    <property type="entry name" value="I-set"/>
    <property type="match status" value="1"/>
</dbReference>
<dbReference type="SUPFAM" id="SSF48726">
    <property type="entry name" value="Immunoglobulin"/>
    <property type="match status" value="1"/>
</dbReference>
<feature type="domain" description="Ig-like" evidence="1">
    <location>
        <begin position="1"/>
        <end position="59"/>
    </location>
</feature>
<dbReference type="PANTHER" id="PTHR23279">
    <property type="entry name" value="DEFECTIVE PROBOSCIS EXTENSION RESPONSE DPR -RELATED"/>
    <property type="match status" value="1"/>
</dbReference>
<accession>V4B445</accession>
<dbReference type="InterPro" id="IPR036179">
    <property type="entry name" value="Ig-like_dom_sf"/>
</dbReference>
<evidence type="ECO:0000259" key="1">
    <source>
        <dbReference type="PROSITE" id="PS50835"/>
    </source>
</evidence>
<dbReference type="HOGENOM" id="CLU_168504_2_0_1"/>
<dbReference type="OMA" id="MGNVSWV"/>
<dbReference type="PANTHER" id="PTHR23279:SF36">
    <property type="entry name" value="DEFECTIVE PROBOSCIS EXTENSION RESPONSE 9, ISOFORM A"/>
    <property type="match status" value="1"/>
</dbReference>
<dbReference type="InterPro" id="IPR007110">
    <property type="entry name" value="Ig-like_dom"/>
</dbReference>
<evidence type="ECO:0000313" key="2">
    <source>
        <dbReference type="EMBL" id="ESP05228.1"/>
    </source>
</evidence>
<feature type="non-terminal residue" evidence="2">
    <location>
        <position position="1"/>
    </location>
</feature>
<dbReference type="GO" id="GO:0032589">
    <property type="term" value="C:neuron projection membrane"/>
    <property type="evidence" value="ECO:0007669"/>
    <property type="project" value="TreeGrafter"/>
</dbReference>
<dbReference type="InterPro" id="IPR013098">
    <property type="entry name" value="Ig_I-set"/>
</dbReference>
<dbReference type="GO" id="GO:0050808">
    <property type="term" value="P:synapse organization"/>
    <property type="evidence" value="ECO:0007669"/>
    <property type="project" value="TreeGrafter"/>
</dbReference>
<dbReference type="KEGG" id="lgi:LOTGIDRAFT_100633"/>